<dbReference type="InterPro" id="IPR011013">
    <property type="entry name" value="Gal_mutarotase_sf_dom"/>
</dbReference>
<dbReference type="EMBL" id="BAAACG010000006">
    <property type="protein sequence ID" value="GAA0736361.1"/>
    <property type="molecule type" value="Genomic_DNA"/>
</dbReference>
<evidence type="ECO:0000313" key="2">
    <source>
        <dbReference type="Proteomes" id="UP001501510"/>
    </source>
</evidence>
<comment type="caution">
    <text evidence="1">The sequence shown here is derived from an EMBL/GenBank/DDBJ whole genome shotgun (WGS) entry which is preliminary data.</text>
</comment>
<proteinExistence type="predicted"/>
<dbReference type="CDD" id="cd09269">
    <property type="entry name" value="deoxyribose_mutarotase"/>
    <property type="match status" value="1"/>
</dbReference>
<dbReference type="Gene3D" id="2.70.98.10">
    <property type="match status" value="1"/>
</dbReference>
<protein>
    <submittedName>
        <fullName evidence="1">Aldose 1-epimerase family protein</fullName>
    </submittedName>
</protein>
<dbReference type="RefSeq" id="WP_343759696.1">
    <property type="nucleotide sequence ID" value="NZ_BAAACG010000006.1"/>
</dbReference>
<sequence>MKKIFLQKRLFNENPYTIYKSDEFQVTLFKYPSDIEGLEIKNSKGKVTVLPYMGQIIWELEFEGHDLRMENMFKVPHKANEIVETYGCFAFHSGLLANGCPAPEDTHPLHGEMACSDMDEAWLEIDNDFIKIKGSKEYAKGFGDHYLAKPSVTLRKEESNIIIEMDVTNLSKCQDMPLQYMCHMNYAYVENAKLTESLPKGTFKIRESIPAHVKPTEKWLSYNKELKENGGGSNILNQPEMYDPEIVFFADHLENYGENLNFEMESPKGFKFFTEFSSKDFNFATRWLLYNGDQKVAAFALPGTCRPEGFNAAKAKGSLIYLKPQERRTFKVVTGKR</sequence>
<name>A0ABP3UMT3_9CLOT</name>
<dbReference type="InterPro" id="IPR014718">
    <property type="entry name" value="GH-type_carb-bd"/>
</dbReference>
<dbReference type="Proteomes" id="UP001501510">
    <property type="component" value="Unassembled WGS sequence"/>
</dbReference>
<evidence type="ECO:0000313" key="1">
    <source>
        <dbReference type="EMBL" id="GAA0736361.1"/>
    </source>
</evidence>
<keyword evidence="2" id="KW-1185">Reference proteome</keyword>
<accession>A0ABP3UMT3</accession>
<gene>
    <name evidence="1" type="ORF">GCM10008906_11250</name>
</gene>
<organism evidence="1 2">
    <name type="scientific">Clostridium oceanicum</name>
    <dbReference type="NCBI Taxonomy" id="1543"/>
    <lineage>
        <taxon>Bacteria</taxon>
        <taxon>Bacillati</taxon>
        <taxon>Bacillota</taxon>
        <taxon>Clostridia</taxon>
        <taxon>Eubacteriales</taxon>
        <taxon>Clostridiaceae</taxon>
        <taxon>Clostridium</taxon>
    </lineage>
</organism>
<reference evidence="2" key="1">
    <citation type="journal article" date="2019" name="Int. J. Syst. Evol. Microbiol.">
        <title>The Global Catalogue of Microorganisms (GCM) 10K type strain sequencing project: providing services to taxonomists for standard genome sequencing and annotation.</title>
        <authorList>
            <consortium name="The Broad Institute Genomics Platform"/>
            <consortium name="The Broad Institute Genome Sequencing Center for Infectious Disease"/>
            <person name="Wu L."/>
            <person name="Ma J."/>
        </authorList>
    </citation>
    <scope>NUCLEOTIDE SEQUENCE [LARGE SCALE GENOMIC DNA]</scope>
    <source>
        <strain evidence="2">JCM 1407</strain>
    </source>
</reference>
<dbReference type="SUPFAM" id="SSF74650">
    <property type="entry name" value="Galactose mutarotase-like"/>
    <property type="match status" value="1"/>
</dbReference>